<feature type="transmembrane region" description="Helical" evidence="1">
    <location>
        <begin position="46"/>
        <end position="70"/>
    </location>
</feature>
<dbReference type="InterPro" id="IPR018649">
    <property type="entry name" value="SHOCT"/>
</dbReference>
<reference evidence="3 4" key="1">
    <citation type="submission" date="2020-02" db="EMBL/GenBank/DDBJ databases">
        <authorList>
            <person name="Kim M.K."/>
        </authorList>
    </citation>
    <scope>NUCLEOTIDE SEQUENCE [LARGE SCALE GENOMIC DNA]</scope>
    <source>
        <strain evidence="3 4">17J57-3</strain>
    </source>
</reference>
<gene>
    <name evidence="3" type="ORF">G3574_20200</name>
</gene>
<evidence type="ECO:0000313" key="3">
    <source>
        <dbReference type="EMBL" id="NEX63406.1"/>
    </source>
</evidence>
<keyword evidence="1" id="KW-0812">Transmembrane</keyword>
<dbReference type="EMBL" id="JAAIVB010000069">
    <property type="protein sequence ID" value="NEX63406.1"/>
    <property type="molecule type" value="Genomic_DNA"/>
</dbReference>
<organism evidence="3 4">
    <name type="scientific">Noviherbaspirillum galbum</name>
    <dbReference type="NCBI Taxonomy" id="2709383"/>
    <lineage>
        <taxon>Bacteria</taxon>
        <taxon>Pseudomonadati</taxon>
        <taxon>Pseudomonadota</taxon>
        <taxon>Betaproteobacteria</taxon>
        <taxon>Burkholderiales</taxon>
        <taxon>Oxalobacteraceae</taxon>
        <taxon>Noviherbaspirillum</taxon>
    </lineage>
</organism>
<proteinExistence type="predicted"/>
<keyword evidence="1" id="KW-0472">Membrane</keyword>
<protein>
    <recommendedName>
        <fullName evidence="2">SHOCT domain-containing protein</fullName>
    </recommendedName>
</protein>
<evidence type="ECO:0000313" key="4">
    <source>
        <dbReference type="Proteomes" id="UP000482155"/>
    </source>
</evidence>
<dbReference type="Proteomes" id="UP000482155">
    <property type="component" value="Unassembled WGS sequence"/>
</dbReference>
<keyword evidence="4" id="KW-1185">Reference proteome</keyword>
<feature type="domain" description="SHOCT" evidence="2">
    <location>
        <begin position="104"/>
        <end position="130"/>
    </location>
</feature>
<sequence>MSHLSIWHWMIVLVLIGLPVALLLGLGRLLKAGPDEVANTWKGRTFFYAALALLFPLWLITLPLFSYLAYRSYKAGRPASSTHASPIAQVASVPPSDARSVASQISELHELLKSGALTQDEFEEQKRKVLAA</sequence>
<accession>A0A6B3SWP0</accession>
<comment type="caution">
    <text evidence="3">The sequence shown here is derived from an EMBL/GenBank/DDBJ whole genome shotgun (WGS) entry which is preliminary data.</text>
</comment>
<dbReference type="RefSeq" id="WP_163967241.1">
    <property type="nucleotide sequence ID" value="NZ_JAAIVB010000069.1"/>
</dbReference>
<evidence type="ECO:0000256" key="1">
    <source>
        <dbReference type="SAM" id="Phobius"/>
    </source>
</evidence>
<evidence type="ECO:0000259" key="2">
    <source>
        <dbReference type="Pfam" id="PF09851"/>
    </source>
</evidence>
<keyword evidence="1" id="KW-1133">Transmembrane helix</keyword>
<dbReference type="AlphaFoldDB" id="A0A6B3SWP0"/>
<dbReference type="Pfam" id="PF09851">
    <property type="entry name" value="SHOCT"/>
    <property type="match status" value="1"/>
</dbReference>
<feature type="transmembrane region" description="Helical" evidence="1">
    <location>
        <begin position="7"/>
        <end position="26"/>
    </location>
</feature>
<name>A0A6B3SWP0_9BURK</name>